<protein>
    <submittedName>
        <fullName evidence="5">G-patch domain-containing protein</fullName>
    </submittedName>
</protein>
<sequence>MAHFIEPSKRIQFVKAREEYLSNVEAKKKVKAEERRLNGKEIASFYRELVAENNDEKSEKVTELQKEEKPVKTRKQNVQTEMKRNGIFEALTNHDEILWFKAAATNDLSKCKELLNRGISINLTDFWGSTALICAAANGSNDIIEFLMENGADWKRKNRACFTASDLARRKGFIEIAEYIESYGNFNQEMDVEIVPTVASSSNFCEHCKQNFENIQAHHCSIVHIVNTLQPPRPGYAYGISSSNVGYQILKETGWKEEHGLGKEGEGRKYPLKTMLKRDRKGLGLDKLRPKITHFEPGDLDAIKAVPKATKRSYFKDLAERKKHEKAIDNKIRRAVSDFDECPF</sequence>
<feature type="region of interest" description="Disordered" evidence="2">
    <location>
        <begin position="57"/>
        <end position="77"/>
    </location>
</feature>
<evidence type="ECO:0000259" key="3">
    <source>
        <dbReference type="PROSITE" id="PS50174"/>
    </source>
</evidence>
<dbReference type="InterPro" id="IPR036770">
    <property type="entry name" value="Ankyrin_rpt-contain_sf"/>
</dbReference>
<dbReference type="SMART" id="SM00248">
    <property type="entry name" value="ANK"/>
    <property type="match status" value="2"/>
</dbReference>
<keyword evidence="4" id="KW-1185">Reference proteome</keyword>
<feature type="compositionally biased region" description="Basic and acidic residues" evidence="2">
    <location>
        <begin position="57"/>
        <end position="71"/>
    </location>
</feature>
<dbReference type="InterPro" id="IPR000467">
    <property type="entry name" value="G_patch_dom"/>
</dbReference>
<dbReference type="SMART" id="SM00443">
    <property type="entry name" value="G_patch"/>
    <property type="match status" value="1"/>
</dbReference>
<name>A0A914R1M3_9BILA</name>
<dbReference type="InterPro" id="IPR039146">
    <property type="entry name" value="GPANK1"/>
</dbReference>
<accession>A0A914R1M3</accession>
<dbReference type="Pfam" id="PF01585">
    <property type="entry name" value="G-patch"/>
    <property type="match status" value="1"/>
</dbReference>
<feature type="domain" description="G-patch" evidence="3">
    <location>
        <begin position="242"/>
        <end position="288"/>
    </location>
</feature>
<feature type="repeat" description="ANK" evidence="1">
    <location>
        <begin position="127"/>
        <end position="159"/>
    </location>
</feature>
<evidence type="ECO:0000256" key="1">
    <source>
        <dbReference type="PROSITE-ProRule" id="PRU00023"/>
    </source>
</evidence>
<dbReference type="Pfam" id="PF12796">
    <property type="entry name" value="Ank_2"/>
    <property type="match status" value="1"/>
</dbReference>
<dbReference type="WBParaSite" id="PDA_v2.g5305.t1">
    <property type="protein sequence ID" value="PDA_v2.g5305.t1"/>
    <property type="gene ID" value="PDA_v2.g5305"/>
</dbReference>
<dbReference type="PANTHER" id="PTHR20923">
    <property type="entry name" value="BAT4 PROTEIN-RELATED"/>
    <property type="match status" value="1"/>
</dbReference>
<dbReference type="SUPFAM" id="SSF48403">
    <property type="entry name" value="Ankyrin repeat"/>
    <property type="match status" value="1"/>
</dbReference>
<dbReference type="PROSITE" id="PS50174">
    <property type="entry name" value="G_PATCH"/>
    <property type="match status" value="1"/>
</dbReference>
<dbReference type="PANTHER" id="PTHR20923:SF1">
    <property type="entry name" value="G PATCH DOMAIN AND ANKYRIN REPEAT-CONTAINING PROTEIN 1"/>
    <property type="match status" value="1"/>
</dbReference>
<organism evidence="4 5">
    <name type="scientific">Panagrolaimus davidi</name>
    <dbReference type="NCBI Taxonomy" id="227884"/>
    <lineage>
        <taxon>Eukaryota</taxon>
        <taxon>Metazoa</taxon>
        <taxon>Ecdysozoa</taxon>
        <taxon>Nematoda</taxon>
        <taxon>Chromadorea</taxon>
        <taxon>Rhabditida</taxon>
        <taxon>Tylenchina</taxon>
        <taxon>Panagrolaimomorpha</taxon>
        <taxon>Panagrolaimoidea</taxon>
        <taxon>Panagrolaimidae</taxon>
        <taxon>Panagrolaimus</taxon>
    </lineage>
</organism>
<dbReference type="PROSITE" id="PS50297">
    <property type="entry name" value="ANK_REP_REGION"/>
    <property type="match status" value="1"/>
</dbReference>
<evidence type="ECO:0000313" key="5">
    <source>
        <dbReference type="WBParaSite" id="PDA_v2.g5305.t1"/>
    </source>
</evidence>
<evidence type="ECO:0000256" key="2">
    <source>
        <dbReference type="SAM" id="MobiDB-lite"/>
    </source>
</evidence>
<keyword evidence="1" id="KW-0040">ANK repeat</keyword>
<dbReference type="InterPro" id="IPR002110">
    <property type="entry name" value="Ankyrin_rpt"/>
</dbReference>
<evidence type="ECO:0000313" key="4">
    <source>
        <dbReference type="Proteomes" id="UP000887578"/>
    </source>
</evidence>
<dbReference type="GO" id="GO:0003676">
    <property type="term" value="F:nucleic acid binding"/>
    <property type="evidence" value="ECO:0007669"/>
    <property type="project" value="InterPro"/>
</dbReference>
<dbReference type="PROSITE" id="PS50088">
    <property type="entry name" value="ANK_REPEAT"/>
    <property type="match status" value="1"/>
</dbReference>
<proteinExistence type="predicted"/>
<dbReference type="AlphaFoldDB" id="A0A914R1M3"/>
<reference evidence="5" key="1">
    <citation type="submission" date="2022-11" db="UniProtKB">
        <authorList>
            <consortium name="WormBaseParasite"/>
        </authorList>
    </citation>
    <scope>IDENTIFICATION</scope>
</reference>
<dbReference type="Gene3D" id="1.25.40.20">
    <property type="entry name" value="Ankyrin repeat-containing domain"/>
    <property type="match status" value="1"/>
</dbReference>
<dbReference type="Proteomes" id="UP000887578">
    <property type="component" value="Unplaced"/>
</dbReference>